<evidence type="ECO:0000313" key="1">
    <source>
        <dbReference type="EMBL" id="OYO25074.1"/>
    </source>
</evidence>
<dbReference type="Proteomes" id="UP000216311">
    <property type="component" value="Unassembled WGS sequence"/>
</dbReference>
<dbReference type="SUPFAM" id="SSF51338">
    <property type="entry name" value="Composite domain of metallo-dependent hydrolases"/>
    <property type="match status" value="1"/>
</dbReference>
<protein>
    <submittedName>
        <fullName evidence="1">Alpha-D-ribose 1-methylphosphonate 5-triphosphate diphosphatase</fullName>
    </submittedName>
</protein>
<dbReference type="InterPro" id="IPR051781">
    <property type="entry name" value="Metallo-dep_Hydrolase"/>
</dbReference>
<reference evidence="1 2" key="1">
    <citation type="submission" date="2017-07" db="EMBL/GenBank/DDBJ databases">
        <title>Draft whole genome sequences of clinical Proprionibacteriaceae strains.</title>
        <authorList>
            <person name="Bernier A.-M."/>
            <person name="Bernard K."/>
            <person name="Domingo M.-C."/>
        </authorList>
    </citation>
    <scope>NUCLEOTIDE SEQUENCE [LARGE SCALE GENOMIC DNA]</scope>
    <source>
        <strain evidence="1 2">NML 130396</strain>
    </source>
</reference>
<accession>A0A255HFC3</accession>
<keyword evidence="2" id="KW-1185">Reference proteome</keyword>
<dbReference type="NCBIfam" id="NF011984">
    <property type="entry name" value="PRK15446.1-5"/>
    <property type="match status" value="1"/>
</dbReference>
<dbReference type="InterPro" id="IPR011059">
    <property type="entry name" value="Metal-dep_hydrolase_composite"/>
</dbReference>
<dbReference type="InterPro" id="IPR012696">
    <property type="entry name" value="PhnM"/>
</dbReference>
<comment type="caution">
    <text evidence="1">The sequence shown here is derived from an EMBL/GenBank/DDBJ whole genome shotgun (WGS) entry which is preliminary data.</text>
</comment>
<dbReference type="RefSeq" id="WP_094362281.1">
    <property type="nucleotide sequence ID" value="NZ_NMVQ01000001.1"/>
</dbReference>
<dbReference type="GO" id="GO:0019700">
    <property type="term" value="P:organic phosphonate catabolic process"/>
    <property type="evidence" value="ECO:0007669"/>
    <property type="project" value="InterPro"/>
</dbReference>
<name>A0A255HFC3_9ACTN</name>
<gene>
    <name evidence="1" type="ORF">CGZ93_01000</name>
</gene>
<dbReference type="PANTHER" id="PTHR43135:SF3">
    <property type="entry name" value="ALPHA-D-RIBOSE 1-METHYLPHOSPHONATE 5-TRIPHOSPHATE DIPHOSPHATASE"/>
    <property type="match status" value="1"/>
</dbReference>
<dbReference type="NCBIfam" id="NF011990">
    <property type="entry name" value="PRK15446.2-6"/>
    <property type="match status" value="1"/>
</dbReference>
<sequence length="396" mass="42686">MTGQLTETAAWPATRPPADFTLSHVRVVLADRVVDDGTIVVRDGLIAEILERPSRCDLDGQGLLVMPGLIDIHSDALEKERAPRPTAVLPWDFTLTSFEQKLAALGITTMFHGAGFQHKHARGVRREPTMALDLCREVVAHRRHAVDHRILHRLDVLSEPGADALRTWLAERPDNGVPPLVSHEDHTPGQGQYVDPQHLVNYIVGVDGSTTEEAWRRVEEMRQEGTDFAHIRQENLTWLGELASSGQIRLMGHDPDTPEAIDELVERGAVVAEFPTTMDAARRARERGLLIAAGAPNVLRGRSHAGNVSAGELARAGCLDAVASDYLPSGMLGAVSVLAPELGLPRAVGLVTSGPARVAGLADRGVLAEGERADLVLVDDHCGPWLRVATMLGAAG</sequence>
<dbReference type="SUPFAM" id="SSF51556">
    <property type="entry name" value="Metallo-dependent hydrolases"/>
    <property type="match status" value="1"/>
</dbReference>
<evidence type="ECO:0000313" key="2">
    <source>
        <dbReference type="Proteomes" id="UP000216311"/>
    </source>
</evidence>
<dbReference type="Gene3D" id="3.20.20.140">
    <property type="entry name" value="Metal-dependent hydrolases"/>
    <property type="match status" value="1"/>
</dbReference>
<dbReference type="Gene3D" id="2.30.40.10">
    <property type="entry name" value="Urease, subunit C, domain 1"/>
    <property type="match status" value="1"/>
</dbReference>
<dbReference type="GO" id="GO:0016810">
    <property type="term" value="F:hydrolase activity, acting on carbon-nitrogen (but not peptide) bonds"/>
    <property type="evidence" value="ECO:0007669"/>
    <property type="project" value="InterPro"/>
</dbReference>
<proteinExistence type="predicted"/>
<dbReference type="InterPro" id="IPR032466">
    <property type="entry name" value="Metal_Hydrolase"/>
</dbReference>
<dbReference type="EMBL" id="NMVQ01000001">
    <property type="protein sequence ID" value="OYO25074.1"/>
    <property type="molecule type" value="Genomic_DNA"/>
</dbReference>
<dbReference type="OrthoDB" id="9803027at2"/>
<organism evidence="1 2">
    <name type="scientific">Enemella dayhoffiae</name>
    <dbReference type="NCBI Taxonomy" id="2016507"/>
    <lineage>
        <taxon>Bacteria</taxon>
        <taxon>Bacillati</taxon>
        <taxon>Actinomycetota</taxon>
        <taxon>Actinomycetes</taxon>
        <taxon>Propionibacteriales</taxon>
        <taxon>Propionibacteriaceae</taxon>
        <taxon>Enemella</taxon>
    </lineage>
</organism>
<dbReference type="AlphaFoldDB" id="A0A255HFC3"/>
<dbReference type="PANTHER" id="PTHR43135">
    <property type="entry name" value="ALPHA-D-RIBOSE 1-METHYLPHOSPHONATE 5-TRIPHOSPHATE DIPHOSPHATASE"/>
    <property type="match status" value="1"/>
</dbReference>
<dbReference type="PIRSF" id="PIRSF038971">
    <property type="entry name" value="PhnM"/>
    <property type="match status" value="1"/>
</dbReference>